<dbReference type="InterPro" id="IPR006016">
    <property type="entry name" value="UspA"/>
</dbReference>
<feature type="domain" description="UspA" evidence="7">
    <location>
        <begin position="476"/>
        <end position="591"/>
    </location>
</feature>
<dbReference type="Gene3D" id="1.20.1740.10">
    <property type="entry name" value="Amino acid/polyamine transporter I"/>
    <property type="match status" value="1"/>
</dbReference>
<keyword evidence="2" id="KW-1003">Cell membrane</keyword>
<dbReference type="InterPro" id="IPR002293">
    <property type="entry name" value="AA/rel_permease1"/>
</dbReference>
<accession>A0A285N954</accession>
<feature type="transmembrane region" description="Helical" evidence="6">
    <location>
        <begin position="86"/>
        <end position="111"/>
    </location>
</feature>
<evidence type="ECO:0000256" key="4">
    <source>
        <dbReference type="ARBA" id="ARBA00022989"/>
    </source>
</evidence>
<evidence type="ECO:0000256" key="3">
    <source>
        <dbReference type="ARBA" id="ARBA00022692"/>
    </source>
</evidence>
<dbReference type="Pfam" id="PF13520">
    <property type="entry name" value="AA_permease_2"/>
    <property type="match status" value="1"/>
</dbReference>
<dbReference type="PANTHER" id="PTHR42770:SF7">
    <property type="entry name" value="MEMBRANE PROTEIN"/>
    <property type="match status" value="1"/>
</dbReference>
<dbReference type="Pfam" id="PF00582">
    <property type="entry name" value="Usp"/>
    <property type="match status" value="1"/>
</dbReference>
<dbReference type="SUPFAM" id="SSF52402">
    <property type="entry name" value="Adenine nucleotide alpha hydrolases-like"/>
    <property type="match status" value="1"/>
</dbReference>
<evidence type="ECO:0000256" key="5">
    <source>
        <dbReference type="ARBA" id="ARBA00023136"/>
    </source>
</evidence>
<proteinExistence type="predicted"/>
<keyword evidence="3 6" id="KW-0812">Transmembrane</keyword>
<keyword evidence="4 6" id="KW-1133">Transmembrane helix</keyword>
<evidence type="ECO:0000259" key="7">
    <source>
        <dbReference type="Pfam" id="PF00582"/>
    </source>
</evidence>
<feature type="transmembrane region" description="Helical" evidence="6">
    <location>
        <begin position="123"/>
        <end position="143"/>
    </location>
</feature>
<evidence type="ECO:0000256" key="6">
    <source>
        <dbReference type="SAM" id="Phobius"/>
    </source>
</evidence>
<comment type="subcellular location">
    <subcellularLocation>
        <location evidence="1">Cell membrane</location>
        <topology evidence="1">Multi-pass membrane protein</topology>
    </subcellularLocation>
</comment>
<evidence type="ECO:0000256" key="1">
    <source>
        <dbReference type="ARBA" id="ARBA00004651"/>
    </source>
</evidence>
<feature type="transmembrane region" description="Helical" evidence="6">
    <location>
        <begin position="40"/>
        <end position="60"/>
    </location>
</feature>
<name>A0A285N954_NATPI</name>
<dbReference type="InterPro" id="IPR050367">
    <property type="entry name" value="APC_superfamily"/>
</dbReference>
<feature type="transmembrane region" description="Helical" evidence="6">
    <location>
        <begin position="323"/>
        <end position="341"/>
    </location>
</feature>
<dbReference type="PANTHER" id="PTHR42770">
    <property type="entry name" value="AMINO ACID TRANSPORTER-RELATED"/>
    <property type="match status" value="1"/>
</dbReference>
<feature type="transmembrane region" description="Helical" evidence="6">
    <location>
        <begin position="347"/>
        <end position="365"/>
    </location>
</feature>
<dbReference type="EMBL" id="OBEJ01000001">
    <property type="protein sequence ID" value="SNZ05959.1"/>
    <property type="molecule type" value="Genomic_DNA"/>
</dbReference>
<evidence type="ECO:0000313" key="9">
    <source>
        <dbReference type="Proteomes" id="UP000219453"/>
    </source>
</evidence>
<feature type="transmembrane region" description="Helical" evidence="6">
    <location>
        <begin position="12"/>
        <end position="34"/>
    </location>
</feature>
<feature type="transmembrane region" description="Helical" evidence="6">
    <location>
        <begin position="185"/>
        <end position="203"/>
    </location>
</feature>
<reference evidence="8 9" key="1">
    <citation type="submission" date="2017-09" db="EMBL/GenBank/DDBJ databases">
        <authorList>
            <person name="Ehlers B."/>
            <person name="Leendertz F.H."/>
        </authorList>
    </citation>
    <scope>NUCLEOTIDE SEQUENCE [LARGE SCALE GENOMIC DNA]</scope>
    <source>
        <strain evidence="8 9">DSM 27208</strain>
    </source>
</reference>
<evidence type="ECO:0000256" key="2">
    <source>
        <dbReference type="ARBA" id="ARBA00022475"/>
    </source>
</evidence>
<feature type="transmembrane region" description="Helical" evidence="6">
    <location>
        <begin position="266"/>
        <end position="292"/>
    </location>
</feature>
<sequence>MSVPKKLEQDLGLPSVLAISIGAMIGSGIFILPALAVKTAGSGVVIAYVLAGLLVVPAALSKSEMATAMPQAGGTYIYIERGMGPLLGTVAGIGTWFALSFKGGLALVGGVPYLLWAFDVPNIVTTAVALGLATVLVLVNLIGAKQTGRLQIAIVGVMLAVLSWFVVGGVPAVDGGAFSTAFDSGAGGIFAATGLVFVSYAGVTKVTSVAEEIENPERNIPLGILGSLAFTTLLYALIVVVMLGVADLDAIAGSATPMIVAARETLGTAGVAGVVIAAILALVSTANAGLLSSSRYPFAMSRDDLAPPSLAEISDRFGTPSRSILLTGAVLLVLIAFVPILEIAKLASAFQILVFVLVNLAVISFRRSGVDYEPTFRSPLYPWMQLFGVVTGLALLTQMGLVAIVGAVVITLGGVAWFYYYGRPRVDREGAAADAVRREVGRKAVDRTRDAVAQTDDYEALVAIPEGSNRRTEAGLLSVAADLARPHDGHVSVVQFDEVADQVPLAAATEKSPTDIEFEDRTDELAADGDVPVRASEIVSHDTCRALANYVGETAPDVLVLEREPDGLQSRLFGSDVEWILEHTDCDAVLVEDRNVDAIDGVTVVTDDGPYDPSKIAVADAIASAHDAAITLEFPLDAGTDDRRATIERYHDEVADLVSVPVSTNVVAPGEPTAFEGDETDLLIVGSGPDDDGLADGLVDGVDSSALVVRPRSDEVPGRLGRAIQRRLF</sequence>
<keyword evidence="5 6" id="KW-0472">Membrane</keyword>
<feature type="transmembrane region" description="Helical" evidence="6">
    <location>
        <begin position="224"/>
        <end position="246"/>
    </location>
</feature>
<protein>
    <submittedName>
        <fullName evidence="8">Amino acid/polyamine/organocation transporter, APC superfamily</fullName>
    </submittedName>
</protein>
<dbReference type="InterPro" id="IPR014729">
    <property type="entry name" value="Rossmann-like_a/b/a_fold"/>
</dbReference>
<dbReference type="Gene3D" id="3.40.50.620">
    <property type="entry name" value="HUPs"/>
    <property type="match status" value="1"/>
</dbReference>
<keyword evidence="9" id="KW-1185">Reference proteome</keyword>
<organism evidence="8 9">
    <name type="scientific">Natronoarchaeum philippinense</name>
    <dbReference type="NCBI Taxonomy" id="558529"/>
    <lineage>
        <taxon>Archaea</taxon>
        <taxon>Methanobacteriati</taxon>
        <taxon>Methanobacteriota</taxon>
        <taxon>Stenosarchaea group</taxon>
        <taxon>Halobacteria</taxon>
        <taxon>Halobacteriales</taxon>
        <taxon>Natronoarchaeaceae</taxon>
    </lineage>
</organism>
<evidence type="ECO:0000313" key="8">
    <source>
        <dbReference type="EMBL" id="SNZ05959.1"/>
    </source>
</evidence>
<dbReference type="GO" id="GO:0022857">
    <property type="term" value="F:transmembrane transporter activity"/>
    <property type="evidence" value="ECO:0007669"/>
    <property type="project" value="InterPro"/>
</dbReference>
<feature type="transmembrane region" description="Helical" evidence="6">
    <location>
        <begin position="150"/>
        <end position="173"/>
    </location>
</feature>
<dbReference type="GO" id="GO:0005886">
    <property type="term" value="C:plasma membrane"/>
    <property type="evidence" value="ECO:0007669"/>
    <property type="project" value="UniProtKB-SubCell"/>
</dbReference>
<dbReference type="Proteomes" id="UP000219453">
    <property type="component" value="Unassembled WGS sequence"/>
</dbReference>
<feature type="transmembrane region" description="Helical" evidence="6">
    <location>
        <begin position="386"/>
        <end position="419"/>
    </location>
</feature>
<dbReference type="AlphaFoldDB" id="A0A285N954"/>
<gene>
    <name evidence="8" type="ORF">SAMN06269185_0992</name>
</gene>